<dbReference type="AlphaFoldDB" id="A0A0F9J2N9"/>
<comment type="caution">
    <text evidence="1">The sequence shown here is derived from an EMBL/GenBank/DDBJ whole genome shotgun (WGS) entry which is preliminary data.</text>
</comment>
<name>A0A0F9J2N9_9ZZZZ</name>
<evidence type="ECO:0000313" key="1">
    <source>
        <dbReference type="EMBL" id="KKM26684.1"/>
    </source>
</evidence>
<protein>
    <submittedName>
        <fullName evidence="1">Uncharacterized protein</fullName>
    </submittedName>
</protein>
<organism evidence="1">
    <name type="scientific">marine sediment metagenome</name>
    <dbReference type="NCBI Taxonomy" id="412755"/>
    <lineage>
        <taxon>unclassified sequences</taxon>
        <taxon>metagenomes</taxon>
        <taxon>ecological metagenomes</taxon>
    </lineage>
</organism>
<sequence>MTKANDIEIQFHRLILMGLHETWLILWTAEYGI</sequence>
<reference evidence="1" key="1">
    <citation type="journal article" date="2015" name="Nature">
        <title>Complex archaea that bridge the gap between prokaryotes and eukaryotes.</title>
        <authorList>
            <person name="Spang A."/>
            <person name="Saw J.H."/>
            <person name="Jorgensen S.L."/>
            <person name="Zaremba-Niedzwiedzka K."/>
            <person name="Martijn J."/>
            <person name="Lind A.E."/>
            <person name="van Eijk R."/>
            <person name="Schleper C."/>
            <person name="Guy L."/>
            <person name="Ettema T.J."/>
        </authorList>
    </citation>
    <scope>NUCLEOTIDE SEQUENCE</scope>
</reference>
<accession>A0A0F9J2N9</accession>
<gene>
    <name evidence="1" type="ORF">LCGC14_1582180</name>
</gene>
<proteinExistence type="predicted"/>
<dbReference type="EMBL" id="LAZR01012466">
    <property type="protein sequence ID" value="KKM26684.1"/>
    <property type="molecule type" value="Genomic_DNA"/>
</dbReference>